<feature type="transmembrane region" description="Helical" evidence="1">
    <location>
        <begin position="200"/>
        <end position="222"/>
    </location>
</feature>
<reference evidence="2 3" key="1">
    <citation type="journal article" date="2017" name="BMC Genomics">
        <title>Comparative genomic and phylogenomic analyses of the Bifidobacteriaceae family.</title>
        <authorList>
            <person name="Lugli G.A."/>
            <person name="Milani C."/>
            <person name="Turroni F."/>
            <person name="Duranti S."/>
            <person name="Mancabelli L."/>
            <person name="Mangifesta M."/>
            <person name="Ferrario C."/>
            <person name="Modesto M."/>
            <person name="Mattarelli P."/>
            <person name="Jiri K."/>
            <person name="van Sinderen D."/>
            <person name="Ventura M."/>
        </authorList>
    </citation>
    <scope>NUCLEOTIDE SEQUENCE [LARGE SCALE GENOMIC DNA]</scope>
    <source>
        <strain evidence="2 3">LMG 21773</strain>
    </source>
</reference>
<protein>
    <recommendedName>
        <fullName evidence="4">Beta-carotene 15,15'-monooxygenase</fullName>
    </recommendedName>
</protein>
<dbReference type="AlphaFoldDB" id="A0A261F880"/>
<keyword evidence="1" id="KW-1133">Transmembrane helix</keyword>
<evidence type="ECO:0000313" key="3">
    <source>
        <dbReference type="Proteomes" id="UP000228976"/>
    </source>
</evidence>
<feature type="transmembrane region" description="Helical" evidence="1">
    <location>
        <begin position="127"/>
        <end position="150"/>
    </location>
</feature>
<dbReference type="EMBL" id="MWWU01000003">
    <property type="protein sequence ID" value="OZG55294.1"/>
    <property type="molecule type" value="Genomic_DNA"/>
</dbReference>
<feature type="transmembrane region" description="Helical" evidence="1">
    <location>
        <begin position="42"/>
        <end position="75"/>
    </location>
</feature>
<keyword evidence="3" id="KW-1185">Reference proteome</keyword>
<dbReference type="InterPro" id="IPR006938">
    <property type="entry name" value="DUF624"/>
</dbReference>
<accession>A0A261F880</accession>
<evidence type="ECO:0000256" key="1">
    <source>
        <dbReference type="SAM" id="Phobius"/>
    </source>
</evidence>
<organism evidence="2 3">
    <name type="scientific">Aeriscardovia aeriphila</name>
    <dbReference type="NCBI Taxonomy" id="218139"/>
    <lineage>
        <taxon>Bacteria</taxon>
        <taxon>Bacillati</taxon>
        <taxon>Actinomycetota</taxon>
        <taxon>Actinomycetes</taxon>
        <taxon>Bifidobacteriales</taxon>
        <taxon>Bifidobacteriaceae</taxon>
        <taxon>Aeriscardovia</taxon>
    </lineage>
</organism>
<proteinExistence type="predicted"/>
<gene>
    <name evidence="2" type="ORF">AEAE_1091</name>
</gene>
<dbReference type="Proteomes" id="UP000228976">
    <property type="component" value="Unassembled WGS sequence"/>
</dbReference>
<keyword evidence="1" id="KW-0812">Transmembrane</keyword>
<sequence length="239" mass="27662">MPFLISHVPVSVFSQLTGSRLLYYRNMHFNPNSPILRFLDTLWRFIALNVVFVLTCIPLVTLGPSVAALFSTIFAYNDHEDIPLVREYFRRWVREWKYAFFGGLIFLAVGALIAFGLAFWVQMPVPGSYIALVIILFFAAFEIITMEWFFPLQVRYDNKWGQLWKLALGIGWQQQKTSLALLAIDIAVITLAYFSKIFLVLFLVFGFSWVVYAKTLILLAAFRRVEHPEEKPTYINAVQ</sequence>
<evidence type="ECO:0000313" key="2">
    <source>
        <dbReference type="EMBL" id="OZG55294.1"/>
    </source>
</evidence>
<feature type="transmembrane region" description="Helical" evidence="1">
    <location>
        <begin position="96"/>
        <end position="121"/>
    </location>
</feature>
<dbReference type="Pfam" id="PF04854">
    <property type="entry name" value="DUF624"/>
    <property type="match status" value="1"/>
</dbReference>
<comment type="caution">
    <text evidence="2">The sequence shown here is derived from an EMBL/GenBank/DDBJ whole genome shotgun (WGS) entry which is preliminary data.</text>
</comment>
<name>A0A261F880_9BIFI</name>
<keyword evidence="1" id="KW-0472">Membrane</keyword>
<evidence type="ECO:0008006" key="4">
    <source>
        <dbReference type="Google" id="ProtNLM"/>
    </source>
</evidence>